<reference evidence="2" key="1">
    <citation type="submission" date="2020-04" db="EMBL/GenBank/DDBJ databases">
        <title>Nitratireductor sp. nov. isolated from mangrove soil.</title>
        <authorList>
            <person name="Ye Y."/>
        </authorList>
    </citation>
    <scope>NUCLEOTIDE SEQUENCE</scope>
    <source>
        <strain evidence="2">SY7</strain>
    </source>
</reference>
<dbReference type="PANTHER" id="PTHR46211">
    <property type="entry name" value="GLYCEROPHOSPHORYL DIESTER PHOSPHODIESTERASE"/>
    <property type="match status" value="1"/>
</dbReference>
<dbReference type="AlphaFoldDB" id="A0A5B8L3T1"/>
<dbReference type="KEGG" id="niy:FQ775_20055"/>
<dbReference type="GO" id="GO:0006629">
    <property type="term" value="P:lipid metabolic process"/>
    <property type="evidence" value="ECO:0007669"/>
    <property type="project" value="InterPro"/>
</dbReference>
<accession>A0A5B8L3T1</accession>
<feature type="domain" description="GP-PDE" evidence="1">
    <location>
        <begin position="9"/>
        <end position="240"/>
    </location>
</feature>
<dbReference type="RefSeq" id="WP_146301116.1">
    <property type="nucleotide sequence ID" value="NZ_CP042301.2"/>
</dbReference>
<dbReference type="InterPro" id="IPR017946">
    <property type="entry name" value="PLC-like_Pdiesterase_TIM-brl"/>
</dbReference>
<keyword evidence="3" id="KW-1185">Reference proteome</keyword>
<dbReference type="PANTHER" id="PTHR46211:SF1">
    <property type="entry name" value="GLYCEROPHOSPHODIESTER PHOSPHODIESTERASE, CYTOPLASMIC"/>
    <property type="match status" value="1"/>
</dbReference>
<protein>
    <submittedName>
        <fullName evidence="2">Glycerophosphodiester phosphodiesterase</fullName>
    </submittedName>
</protein>
<dbReference type="Pfam" id="PF03009">
    <property type="entry name" value="GDPD"/>
    <property type="match status" value="1"/>
</dbReference>
<evidence type="ECO:0000313" key="3">
    <source>
        <dbReference type="Proteomes" id="UP000321389"/>
    </source>
</evidence>
<dbReference type="SUPFAM" id="SSF51695">
    <property type="entry name" value="PLC-like phosphodiesterases"/>
    <property type="match status" value="1"/>
</dbReference>
<organism evidence="2 3">
    <name type="scientific">Nitratireductor mangrovi</name>
    <dbReference type="NCBI Taxonomy" id="2599600"/>
    <lineage>
        <taxon>Bacteria</taxon>
        <taxon>Pseudomonadati</taxon>
        <taxon>Pseudomonadota</taxon>
        <taxon>Alphaproteobacteria</taxon>
        <taxon>Hyphomicrobiales</taxon>
        <taxon>Phyllobacteriaceae</taxon>
        <taxon>Nitratireductor</taxon>
    </lineage>
</organism>
<name>A0A5B8L3T1_9HYPH</name>
<evidence type="ECO:0000259" key="1">
    <source>
        <dbReference type="PROSITE" id="PS51704"/>
    </source>
</evidence>
<dbReference type="Gene3D" id="3.20.20.190">
    <property type="entry name" value="Phosphatidylinositol (PI) phosphodiesterase"/>
    <property type="match status" value="1"/>
</dbReference>
<dbReference type="Proteomes" id="UP000321389">
    <property type="component" value="Chromosome"/>
</dbReference>
<dbReference type="PROSITE" id="PS51704">
    <property type="entry name" value="GP_PDE"/>
    <property type="match status" value="1"/>
</dbReference>
<proteinExistence type="predicted"/>
<evidence type="ECO:0000313" key="2">
    <source>
        <dbReference type="EMBL" id="QDZ02479.1"/>
    </source>
</evidence>
<sequence length="240" mass="25899">MSGLSWLVERPIAHRGLHDLNQRKWENTLSAFAAAADKGYSIECDVHLAADGVPMVFHDRDLERLTGQKGKVFDKTATELGAMTVGGTGDRIPTLAESLAEIAGRVPVVIELKGVEGKDDRLVAAVAADLAGYRGHAAIMSFDHWLVRRFATDAPGITAGLTASGNETAELEAHFSMLAHSPDFVSWGVADLPSPFVAFVRGRLGLPVITWTVLEPADIQRTFAHADQMTFEGFEPPLAR</sequence>
<gene>
    <name evidence="2" type="ORF">FQ775_20055</name>
</gene>
<dbReference type="CDD" id="cd08585">
    <property type="entry name" value="GDPD_like_3"/>
    <property type="match status" value="1"/>
</dbReference>
<dbReference type="OrthoDB" id="384721at2"/>
<dbReference type="InterPro" id="IPR030395">
    <property type="entry name" value="GP_PDE_dom"/>
</dbReference>
<dbReference type="EMBL" id="CP042301">
    <property type="protein sequence ID" value="QDZ02479.1"/>
    <property type="molecule type" value="Genomic_DNA"/>
</dbReference>
<dbReference type="GO" id="GO:0008081">
    <property type="term" value="F:phosphoric diester hydrolase activity"/>
    <property type="evidence" value="ECO:0007669"/>
    <property type="project" value="InterPro"/>
</dbReference>